<dbReference type="Gene3D" id="3.20.20.370">
    <property type="entry name" value="Glycoside hydrolase/deacetylase"/>
    <property type="match status" value="1"/>
</dbReference>
<proteinExistence type="predicted"/>
<organism evidence="3 4">
    <name type="scientific">Photobacterium swingsii</name>
    <dbReference type="NCBI Taxonomy" id="680026"/>
    <lineage>
        <taxon>Bacteria</taxon>
        <taxon>Pseudomonadati</taxon>
        <taxon>Pseudomonadota</taxon>
        <taxon>Gammaproteobacteria</taxon>
        <taxon>Vibrionales</taxon>
        <taxon>Vibrionaceae</taxon>
        <taxon>Photobacterium</taxon>
    </lineage>
</organism>
<protein>
    <submittedName>
        <fullName evidence="3">Polysaccharide deacetylase</fullName>
    </submittedName>
</protein>
<sequence>MKASNNTNLTQANALTIDVEDYFHVEAFSSVVKRTDWGNKYPLRVEKNTHHILNILEQHNVKATFFVLGWVAEACPTLSRAIVAGGHELASHGFSHQHANKQTQETFKQDIIRSKHLLEDQSGVRINGYRAPSFSIGQKNTWAFETLYQAGFIYTSSTYPVKHDIYGTPEWPRFKHLRQEGIVEIPIPTLEVFNRNVPIGGGGYFRLYPYALSRYFIQRFKQQTQQPFSFYFHPWEIDPEQPKMRGISMKSRVRHYLNLPRMEPRIHQLLSDFNWDTMFNTYQLHGLVNDEEPSNQEDSTQRLFSLGQLR</sequence>
<name>A0A2T3NTZ1_9GAMM</name>
<dbReference type="PROSITE" id="PS51677">
    <property type="entry name" value="NODB"/>
    <property type="match status" value="1"/>
</dbReference>
<evidence type="ECO:0000256" key="1">
    <source>
        <dbReference type="SAM" id="MobiDB-lite"/>
    </source>
</evidence>
<dbReference type="GO" id="GO:0005975">
    <property type="term" value="P:carbohydrate metabolic process"/>
    <property type="evidence" value="ECO:0007669"/>
    <property type="project" value="InterPro"/>
</dbReference>
<dbReference type="InterPro" id="IPR022560">
    <property type="entry name" value="DUF3473"/>
</dbReference>
<dbReference type="InterPro" id="IPR045235">
    <property type="entry name" value="PuuE_HpPgdA-like"/>
</dbReference>
<gene>
    <name evidence="3" type="ORF">C9I94_23340</name>
</gene>
<feature type="domain" description="NodB homology" evidence="2">
    <location>
        <begin position="29"/>
        <end position="310"/>
    </location>
</feature>
<accession>A0A2T3NTZ1</accession>
<evidence type="ECO:0000313" key="4">
    <source>
        <dbReference type="Proteomes" id="UP000240481"/>
    </source>
</evidence>
<dbReference type="InterPro" id="IPR002509">
    <property type="entry name" value="NODB_dom"/>
</dbReference>
<evidence type="ECO:0000313" key="3">
    <source>
        <dbReference type="EMBL" id="PSW19744.1"/>
    </source>
</evidence>
<dbReference type="Proteomes" id="UP000240481">
    <property type="component" value="Unassembled WGS sequence"/>
</dbReference>
<dbReference type="RefSeq" id="WP_107303132.1">
    <property type="nucleotide sequence ID" value="NZ_AP024853.1"/>
</dbReference>
<reference evidence="3 4" key="1">
    <citation type="submission" date="2018-01" db="EMBL/GenBank/DDBJ databases">
        <title>Whole genome sequencing of Histamine producing bacteria.</title>
        <authorList>
            <person name="Butler K."/>
        </authorList>
    </citation>
    <scope>NUCLEOTIDE SEQUENCE [LARGE SCALE GENOMIC DNA]</scope>
    <source>
        <strain evidence="3 4">DSM 24669</strain>
    </source>
</reference>
<dbReference type="NCBIfam" id="TIGR03006">
    <property type="entry name" value="pepcterm_polyde"/>
    <property type="match status" value="1"/>
</dbReference>
<feature type="region of interest" description="Disordered" evidence="1">
    <location>
        <begin position="290"/>
        <end position="310"/>
    </location>
</feature>
<dbReference type="Pfam" id="PF11959">
    <property type="entry name" value="DUF3473"/>
    <property type="match status" value="1"/>
</dbReference>
<dbReference type="PANTHER" id="PTHR47561">
    <property type="entry name" value="POLYSACCHARIDE DEACETYLASE FAMILY PROTEIN (AFU_ORTHOLOGUE AFUA_6G05030)"/>
    <property type="match status" value="1"/>
</dbReference>
<evidence type="ECO:0000259" key="2">
    <source>
        <dbReference type="PROSITE" id="PS51677"/>
    </source>
</evidence>
<keyword evidence="4" id="KW-1185">Reference proteome</keyword>
<dbReference type="OrthoDB" id="9784220at2"/>
<dbReference type="SUPFAM" id="SSF88713">
    <property type="entry name" value="Glycoside hydrolase/deacetylase"/>
    <property type="match status" value="1"/>
</dbReference>
<comment type="caution">
    <text evidence="3">The sequence shown here is derived from an EMBL/GenBank/DDBJ whole genome shotgun (WGS) entry which is preliminary data.</text>
</comment>
<dbReference type="InterPro" id="IPR014344">
    <property type="entry name" value="XrtA_polysacc_deacetyl"/>
</dbReference>
<dbReference type="EMBL" id="PYLZ01000019">
    <property type="protein sequence ID" value="PSW19744.1"/>
    <property type="molecule type" value="Genomic_DNA"/>
</dbReference>
<dbReference type="InterPro" id="IPR011330">
    <property type="entry name" value="Glyco_hydro/deAcase_b/a-brl"/>
</dbReference>
<dbReference type="Pfam" id="PF01522">
    <property type="entry name" value="Polysacc_deac_1"/>
    <property type="match status" value="1"/>
</dbReference>
<dbReference type="CDD" id="cd10941">
    <property type="entry name" value="CE4_PuuE_HpPgdA_like_2"/>
    <property type="match status" value="1"/>
</dbReference>
<dbReference type="PANTHER" id="PTHR47561:SF1">
    <property type="entry name" value="POLYSACCHARIDE DEACETYLASE FAMILY PROTEIN (AFU_ORTHOLOGUE AFUA_6G05030)"/>
    <property type="match status" value="1"/>
</dbReference>
<dbReference type="GO" id="GO:0016810">
    <property type="term" value="F:hydrolase activity, acting on carbon-nitrogen (but not peptide) bonds"/>
    <property type="evidence" value="ECO:0007669"/>
    <property type="project" value="InterPro"/>
</dbReference>
<dbReference type="AlphaFoldDB" id="A0A2T3NTZ1"/>